<keyword evidence="1" id="KW-0732">Signal</keyword>
<evidence type="ECO:0000313" key="2">
    <source>
        <dbReference type="EMBL" id="MFG6442422.1"/>
    </source>
</evidence>
<dbReference type="Proteomes" id="UP001606301">
    <property type="component" value="Unassembled WGS sequence"/>
</dbReference>
<feature type="signal peptide" evidence="1">
    <location>
        <begin position="1"/>
        <end position="19"/>
    </location>
</feature>
<organism evidence="2 3">
    <name type="scientific">Pelomonas margarita</name>
    <dbReference type="NCBI Taxonomy" id="3299031"/>
    <lineage>
        <taxon>Bacteria</taxon>
        <taxon>Pseudomonadati</taxon>
        <taxon>Pseudomonadota</taxon>
        <taxon>Betaproteobacteria</taxon>
        <taxon>Burkholderiales</taxon>
        <taxon>Sphaerotilaceae</taxon>
        <taxon>Roseateles</taxon>
    </lineage>
</organism>
<dbReference type="RefSeq" id="WP_394399652.1">
    <property type="nucleotide sequence ID" value="NZ_JBIGHW010000010.1"/>
</dbReference>
<reference evidence="2 3" key="1">
    <citation type="submission" date="2024-08" db="EMBL/GenBank/DDBJ databases">
        <authorList>
            <person name="Lu H."/>
        </authorList>
    </citation>
    <scope>NUCLEOTIDE SEQUENCE [LARGE SCALE GENOMIC DNA]</scope>
    <source>
        <strain evidence="2 3">LKC17W</strain>
    </source>
</reference>
<name>A0ABW7FM66_9BURK</name>
<gene>
    <name evidence="2" type="ORF">ACG0Z3_17185</name>
</gene>
<dbReference type="EMBL" id="JBIGHW010000010">
    <property type="protein sequence ID" value="MFG6442422.1"/>
    <property type="molecule type" value="Genomic_DNA"/>
</dbReference>
<proteinExistence type="predicted"/>
<feature type="chain" id="PRO_5045655896" evidence="1">
    <location>
        <begin position="20"/>
        <end position="296"/>
    </location>
</feature>
<evidence type="ECO:0000256" key="1">
    <source>
        <dbReference type="SAM" id="SignalP"/>
    </source>
</evidence>
<accession>A0ABW7FM66</accession>
<sequence length="296" mass="31676">MNRPICLLLLALASFGADAQRVGKPPTVALIAAIGDQVDVVRQRERTGSHAEPFSRKSLAINGRLLNMAVLKGLNQAIEEEEPLAQRVLLNWTAPADTQAQLAQAHGKEREAIILSALQAHLRAMPSRADWDRIEAILPSYFYAGFGGMGSKLSGVGFYVQPLDKGAAAVPWEADAPDGATADMVAETGSGYRTVNPRTGEVGSSNTYIAAYMYFERVTLDARSLDVIARKRQLDNVKYADPEATALDVGDQVPLKVMAGKLLTLAERSAYVSVRGASQVFVTAPKPLSSGASAPR</sequence>
<keyword evidence="3" id="KW-1185">Reference proteome</keyword>
<evidence type="ECO:0000313" key="3">
    <source>
        <dbReference type="Proteomes" id="UP001606301"/>
    </source>
</evidence>
<protein>
    <submittedName>
        <fullName evidence="2">Uncharacterized protein</fullName>
    </submittedName>
</protein>
<comment type="caution">
    <text evidence="2">The sequence shown here is derived from an EMBL/GenBank/DDBJ whole genome shotgun (WGS) entry which is preliminary data.</text>
</comment>